<proteinExistence type="predicted"/>
<dbReference type="Proteomes" id="UP000217790">
    <property type="component" value="Unassembled WGS sequence"/>
</dbReference>
<reference evidence="2" key="1">
    <citation type="journal article" date="2017" name="Nat. Ecol. Evol.">
        <title>Genome expansion and lineage-specific genetic innovations in the forest pathogenic fungi Armillaria.</title>
        <authorList>
            <person name="Sipos G."/>
            <person name="Prasanna A.N."/>
            <person name="Walter M.C."/>
            <person name="O'Connor E."/>
            <person name="Balint B."/>
            <person name="Krizsan K."/>
            <person name="Kiss B."/>
            <person name="Hess J."/>
            <person name="Varga T."/>
            <person name="Slot J."/>
            <person name="Riley R."/>
            <person name="Boka B."/>
            <person name="Rigling D."/>
            <person name="Barry K."/>
            <person name="Lee J."/>
            <person name="Mihaltcheva S."/>
            <person name="LaButti K."/>
            <person name="Lipzen A."/>
            <person name="Waldron R."/>
            <person name="Moloney N.M."/>
            <person name="Sperisen C."/>
            <person name="Kredics L."/>
            <person name="Vagvoelgyi C."/>
            <person name="Patrignani A."/>
            <person name="Fitzpatrick D."/>
            <person name="Nagy I."/>
            <person name="Doyle S."/>
            <person name="Anderson J.B."/>
            <person name="Grigoriev I.V."/>
            <person name="Gueldener U."/>
            <person name="Muensterkoetter M."/>
            <person name="Nagy L.G."/>
        </authorList>
    </citation>
    <scope>NUCLEOTIDE SEQUENCE [LARGE SCALE GENOMIC DNA]</scope>
    <source>
        <strain evidence="2">Ar21-2</strain>
    </source>
</reference>
<evidence type="ECO:0000313" key="2">
    <source>
        <dbReference type="Proteomes" id="UP000217790"/>
    </source>
</evidence>
<gene>
    <name evidence="1" type="ORF">ARMGADRAFT_1038000</name>
</gene>
<evidence type="ECO:0000313" key="1">
    <source>
        <dbReference type="EMBL" id="PBK83409.1"/>
    </source>
</evidence>
<dbReference type="InParanoid" id="A0A2H3CK00"/>
<dbReference type="AlphaFoldDB" id="A0A2H3CK00"/>
<dbReference type="STRING" id="47427.A0A2H3CK00"/>
<keyword evidence="2" id="KW-1185">Reference proteome</keyword>
<name>A0A2H3CK00_ARMGA</name>
<accession>A0A2H3CK00</accession>
<dbReference type="EMBL" id="KZ293707">
    <property type="protein sequence ID" value="PBK83409.1"/>
    <property type="molecule type" value="Genomic_DNA"/>
</dbReference>
<sequence length="215" mass="24255">MALFNSQYFPSTEDYNLLYELAPFSFSSSNTLSNSINFFPNHVVTFKIFPNPDHLPMAFAKLGLPPSLTAGTEYVQSKWIMEKLYLAGKSIVGVMLNMMKLTSAVYHIVNPNMSMHWKDILGGLKASGVLVSFECADKNEWVERLVKSDEDGKRNLTIRLLVSNSGVVRQPFFHVRYGLSHRKPIVFLTEETTKLAPILKKVLVVNRELVAKQVG</sequence>
<organism evidence="1 2">
    <name type="scientific">Armillaria gallica</name>
    <name type="common">Bulbous honey fungus</name>
    <name type="synonym">Armillaria bulbosa</name>
    <dbReference type="NCBI Taxonomy" id="47427"/>
    <lineage>
        <taxon>Eukaryota</taxon>
        <taxon>Fungi</taxon>
        <taxon>Dikarya</taxon>
        <taxon>Basidiomycota</taxon>
        <taxon>Agaricomycotina</taxon>
        <taxon>Agaricomycetes</taxon>
        <taxon>Agaricomycetidae</taxon>
        <taxon>Agaricales</taxon>
        <taxon>Marasmiineae</taxon>
        <taxon>Physalacriaceae</taxon>
        <taxon>Armillaria</taxon>
    </lineage>
</organism>
<protein>
    <submittedName>
        <fullName evidence="1">Uncharacterized protein</fullName>
    </submittedName>
</protein>
<dbReference type="OrthoDB" id="429813at2759"/>